<dbReference type="CDD" id="cd00093">
    <property type="entry name" value="HTH_XRE"/>
    <property type="match status" value="1"/>
</dbReference>
<feature type="domain" description="HTH cro/C1-type" evidence="1">
    <location>
        <begin position="7"/>
        <end position="51"/>
    </location>
</feature>
<protein>
    <submittedName>
        <fullName evidence="2">Helix-turn-helix transcriptional regulator</fullName>
    </submittedName>
</protein>
<dbReference type="EMBL" id="JASCQP010000028">
    <property type="protein sequence ID" value="MDI5891899.1"/>
    <property type="molecule type" value="Genomic_DNA"/>
</dbReference>
<dbReference type="RefSeq" id="WP_282735840.1">
    <property type="nucleotide sequence ID" value="NZ_JASCQP010000028.1"/>
</dbReference>
<organism evidence="2 3">
    <name type="scientific">Halomonas rhizosphaerae</name>
    <dbReference type="NCBI Taxonomy" id="3043296"/>
    <lineage>
        <taxon>Bacteria</taxon>
        <taxon>Pseudomonadati</taxon>
        <taxon>Pseudomonadota</taxon>
        <taxon>Gammaproteobacteria</taxon>
        <taxon>Oceanospirillales</taxon>
        <taxon>Halomonadaceae</taxon>
        <taxon>Halomonas</taxon>
    </lineage>
</organism>
<gene>
    <name evidence="2" type="ORF">QLQ83_12425</name>
</gene>
<evidence type="ECO:0000259" key="1">
    <source>
        <dbReference type="PROSITE" id="PS50943"/>
    </source>
</evidence>
<dbReference type="Proteomes" id="UP001225957">
    <property type="component" value="Unassembled WGS sequence"/>
</dbReference>
<dbReference type="SUPFAM" id="SSF47413">
    <property type="entry name" value="lambda repressor-like DNA-binding domains"/>
    <property type="match status" value="1"/>
</dbReference>
<accession>A0ABT6V101</accession>
<proteinExistence type="predicted"/>
<reference evidence="2 3" key="1">
    <citation type="submission" date="2023-04" db="EMBL/GenBank/DDBJ databases">
        <title>Halomonas strains isolated from rhizosphere soil.</title>
        <authorList>
            <person name="Xu L."/>
            <person name="Sun J.-Q."/>
        </authorList>
    </citation>
    <scope>NUCLEOTIDE SEQUENCE [LARGE SCALE GENOMIC DNA]</scope>
    <source>
        <strain evidence="2 3">LR5S20</strain>
    </source>
</reference>
<sequence length="100" mass="11045">MALLDQLRRRRQALELTQQDVASRTGMTRQQYQRLEAGGNPRLDTLALAADGVNARLMLVPVEKWHAVKALLEDSEEAAPALDVDPWQGLLGDEESGHDG</sequence>
<dbReference type="InterPro" id="IPR001387">
    <property type="entry name" value="Cro/C1-type_HTH"/>
</dbReference>
<keyword evidence="3" id="KW-1185">Reference proteome</keyword>
<comment type="caution">
    <text evidence="2">The sequence shown here is derived from an EMBL/GenBank/DDBJ whole genome shotgun (WGS) entry which is preliminary data.</text>
</comment>
<evidence type="ECO:0000313" key="3">
    <source>
        <dbReference type="Proteomes" id="UP001225957"/>
    </source>
</evidence>
<dbReference type="Pfam" id="PF01381">
    <property type="entry name" value="HTH_3"/>
    <property type="match status" value="1"/>
</dbReference>
<name>A0ABT6V101_9GAMM</name>
<evidence type="ECO:0000313" key="2">
    <source>
        <dbReference type="EMBL" id="MDI5891899.1"/>
    </source>
</evidence>
<dbReference type="InterPro" id="IPR010982">
    <property type="entry name" value="Lambda_DNA-bd_dom_sf"/>
</dbReference>
<dbReference type="Gene3D" id="1.10.260.40">
    <property type="entry name" value="lambda repressor-like DNA-binding domains"/>
    <property type="match status" value="1"/>
</dbReference>
<dbReference type="PROSITE" id="PS50943">
    <property type="entry name" value="HTH_CROC1"/>
    <property type="match status" value="1"/>
</dbReference>
<dbReference type="SMART" id="SM00530">
    <property type="entry name" value="HTH_XRE"/>
    <property type="match status" value="1"/>
</dbReference>